<dbReference type="Proteomes" id="UP001179952">
    <property type="component" value="Unassembled WGS sequence"/>
</dbReference>
<dbReference type="AlphaFoldDB" id="A0AAV9ANQ9"/>
<reference evidence="2" key="1">
    <citation type="journal article" date="2023" name="Nat. Commun.">
        <title>Diploid and tetraploid genomes of Acorus and the evolution of monocots.</title>
        <authorList>
            <person name="Ma L."/>
            <person name="Liu K.W."/>
            <person name="Li Z."/>
            <person name="Hsiao Y.Y."/>
            <person name="Qi Y."/>
            <person name="Fu T."/>
            <person name="Tang G.D."/>
            <person name="Zhang D."/>
            <person name="Sun W.H."/>
            <person name="Liu D.K."/>
            <person name="Li Y."/>
            <person name="Chen G.Z."/>
            <person name="Liu X.D."/>
            <person name="Liao X.Y."/>
            <person name="Jiang Y.T."/>
            <person name="Yu X."/>
            <person name="Hao Y."/>
            <person name="Huang J."/>
            <person name="Zhao X.W."/>
            <person name="Ke S."/>
            <person name="Chen Y.Y."/>
            <person name="Wu W.L."/>
            <person name="Hsu J.L."/>
            <person name="Lin Y.F."/>
            <person name="Huang M.D."/>
            <person name="Li C.Y."/>
            <person name="Huang L."/>
            <person name="Wang Z.W."/>
            <person name="Zhao X."/>
            <person name="Zhong W.Y."/>
            <person name="Peng D.H."/>
            <person name="Ahmad S."/>
            <person name="Lan S."/>
            <person name="Zhang J.S."/>
            <person name="Tsai W.C."/>
            <person name="Van de Peer Y."/>
            <person name="Liu Z.J."/>
        </authorList>
    </citation>
    <scope>NUCLEOTIDE SEQUENCE</scope>
    <source>
        <strain evidence="2">SCP</strain>
    </source>
</reference>
<keyword evidence="3" id="KW-1185">Reference proteome</keyword>
<sequence>MVANHHPLGSLLSSPRDPSFRSRSPPPVDGALRSLGWGRFTSGADEPRWRPSVGSLSKAATCGEDGGSPMCLWPTGILRLSGVRKPPPLKIKVFLWLRWRGEESVLCALCGEEPESVAHLFGQCRVTCVLWREVGAATSLAPFSSLAEMWRRVQPSAHELDRDG</sequence>
<dbReference type="EMBL" id="JAUJYN010000008">
    <property type="protein sequence ID" value="KAK1265536.1"/>
    <property type="molecule type" value="Genomic_DNA"/>
</dbReference>
<name>A0AAV9ANQ9_ACOGR</name>
<organism evidence="2 3">
    <name type="scientific">Acorus gramineus</name>
    <name type="common">Dwarf sweet flag</name>
    <dbReference type="NCBI Taxonomy" id="55184"/>
    <lineage>
        <taxon>Eukaryota</taxon>
        <taxon>Viridiplantae</taxon>
        <taxon>Streptophyta</taxon>
        <taxon>Embryophyta</taxon>
        <taxon>Tracheophyta</taxon>
        <taxon>Spermatophyta</taxon>
        <taxon>Magnoliopsida</taxon>
        <taxon>Liliopsida</taxon>
        <taxon>Acoraceae</taxon>
        <taxon>Acorus</taxon>
    </lineage>
</organism>
<evidence type="ECO:0000256" key="1">
    <source>
        <dbReference type="SAM" id="MobiDB-lite"/>
    </source>
</evidence>
<accession>A0AAV9ANQ9</accession>
<evidence type="ECO:0008006" key="4">
    <source>
        <dbReference type="Google" id="ProtNLM"/>
    </source>
</evidence>
<protein>
    <recommendedName>
        <fullName evidence="4">Reverse transcriptase zinc-binding domain-containing protein</fullName>
    </recommendedName>
</protein>
<reference evidence="2" key="2">
    <citation type="submission" date="2023-06" db="EMBL/GenBank/DDBJ databases">
        <authorList>
            <person name="Ma L."/>
            <person name="Liu K.-W."/>
            <person name="Li Z."/>
            <person name="Hsiao Y.-Y."/>
            <person name="Qi Y."/>
            <person name="Fu T."/>
            <person name="Tang G."/>
            <person name="Zhang D."/>
            <person name="Sun W.-H."/>
            <person name="Liu D.-K."/>
            <person name="Li Y."/>
            <person name="Chen G.-Z."/>
            <person name="Liu X.-D."/>
            <person name="Liao X.-Y."/>
            <person name="Jiang Y.-T."/>
            <person name="Yu X."/>
            <person name="Hao Y."/>
            <person name="Huang J."/>
            <person name="Zhao X.-W."/>
            <person name="Ke S."/>
            <person name="Chen Y.-Y."/>
            <person name="Wu W.-L."/>
            <person name="Hsu J.-L."/>
            <person name="Lin Y.-F."/>
            <person name="Huang M.-D."/>
            <person name="Li C.-Y."/>
            <person name="Huang L."/>
            <person name="Wang Z.-W."/>
            <person name="Zhao X."/>
            <person name="Zhong W.-Y."/>
            <person name="Peng D.-H."/>
            <person name="Ahmad S."/>
            <person name="Lan S."/>
            <person name="Zhang J.-S."/>
            <person name="Tsai W.-C."/>
            <person name="Van De Peer Y."/>
            <person name="Liu Z.-J."/>
        </authorList>
    </citation>
    <scope>NUCLEOTIDE SEQUENCE</scope>
    <source>
        <strain evidence="2">SCP</strain>
        <tissue evidence="2">Leaves</tissue>
    </source>
</reference>
<comment type="caution">
    <text evidence="2">The sequence shown here is derived from an EMBL/GenBank/DDBJ whole genome shotgun (WGS) entry which is preliminary data.</text>
</comment>
<evidence type="ECO:0000313" key="2">
    <source>
        <dbReference type="EMBL" id="KAK1265536.1"/>
    </source>
</evidence>
<gene>
    <name evidence="2" type="ORF">QJS04_geneDACA021309</name>
</gene>
<proteinExistence type="predicted"/>
<feature type="compositionally biased region" description="Low complexity" evidence="1">
    <location>
        <begin position="13"/>
        <end position="23"/>
    </location>
</feature>
<feature type="region of interest" description="Disordered" evidence="1">
    <location>
        <begin position="1"/>
        <end position="27"/>
    </location>
</feature>
<evidence type="ECO:0000313" key="3">
    <source>
        <dbReference type="Proteomes" id="UP001179952"/>
    </source>
</evidence>